<sequence>MSVTAFRATEPSAAEQARSVLAAAGSLTVSTDGYRCDLVGRHILDGKGRLWLRLPADGHLAARVACAPRGALAALLAFTDVAPIAVRDRVRSRLTLSGWLTVEDAEADSEAEVDSVDLRLDLARVTLETAAGAVDVGLDELVLAEADPLTAFEARMLTHLADAHPDAVAELTRLVDPRHLHGVVRVWPLALDRYAITLRLEHARSHHDVRLPFPTPLREANQITRQIQTLLALARTCPRRRRPVTRP</sequence>
<accession>A0ABY4MHV1</accession>
<evidence type="ECO:0000313" key="3">
    <source>
        <dbReference type="Proteomes" id="UP000830115"/>
    </source>
</evidence>
<dbReference type="SUPFAM" id="SSF50475">
    <property type="entry name" value="FMN-binding split barrel"/>
    <property type="match status" value="1"/>
</dbReference>
<evidence type="ECO:0000313" key="2">
    <source>
        <dbReference type="EMBL" id="UQA97389.1"/>
    </source>
</evidence>
<dbReference type="InterPro" id="IPR037119">
    <property type="entry name" value="Haem_oxidase_HugZ-like_sf"/>
</dbReference>
<name>A0ABY4MHV1_9ACTN</name>
<feature type="domain" description="DUF2470" evidence="1">
    <location>
        <begin position="153"/>
        <end position="226"/>
    </location>
</feature>
<reference evidence="2" key="1">
    <citation type="submission" date="2021-10" db="EMBL/GenBank/DDBJ databases">
        <title>Streptomyces nigrumlapis sp.nov.,an antimicrobial producing actinobacterium isolated from Black Gobi rocks.</title>
        <authorList>
            <person name="Wen Y."/>
            <person name="Zhang W."/>
            <person name="Liu X.G."/>
        </authorList>
    </citation>
    <scope>NUCLEOTIDE SEQUENCE</scope>
    <source>
        <strain evidence="2">ST13-2-2</strain>
    </source>
</reference>
<keyword evidence="3" id="KW-1185">Reference proteome</keyword>
<proteinExistence type="predicted"/>
<protein>
    <submittedName>
        <fullName evidence="2">DUF2470 domain-containing protein</fullName>
    </submittedName>
</protein>
<organism evidence="2 3">
    <name type="scientific">Streptomyces halobius</name>
    <dbReference type="NCBI Taxonomy" id="2879846"/>
    <lineage>
        <taxon>Bacteria</taxon>
        <taxon>Bacillati</taxon>
        <taxon>Actinomycetota</taxon>
        <taxon>Actinomycetes</taxon>
        <taxon>Kitasatosporales</taxon>
        <taxon>Streptomycetaceae</taxon>
        <taxon>Streptomyces</taxon>
    </lineage>
</organism>
<dbReference type="InterPro" id="IPR019595">
    <property type="entry name" value="DUF2470"/>
</dbReference>
<dbReference type="EMBL" id="CP086322">
    <property type="protein sequence ID" value="UQA97389.1"/>
    <property type="molecule type" value="Genomic_DNA"/>
</dbReference>
<dbReference type="Pfam" id="PF10615">
    <property type="entry name" value="DUF2470"/>
    <property type="match status" value="1"/>
</dbReference>
<gene>
    <name evidence="2" type="ORF">K9S39_40970</name>
</gene>
<evidence type="ECO:0000259" key="1">
    <source>
        <dbReference type="Pfam" id="PF10615"/>
    </source>
</evidence>
<dbReference type="RefSeq" id="WP_248868316.1">
    <property type="nucleotide sequence ID" value="NZ_CP086322.1"/>
</dbReference>
<dbReference type="Gene3D" id="3.20.180.10">
    <property type="entry name" value="PNP-oxidase-like"/>
    <property type="match status" value="1"/>
</dbReference>
<dbReference type="Proteomes" id="UP000830115">
    <property type="component" value="Chromosome"/>
</dbReference>